<keyword evidence="3" id="KW-1185">Reference proteome</keyword>
<gene>
    <name evidence="2" type="ORF">THAOC_21242</name>
</gene>
<name>K0S1H4_THAOC</name>
<sequence>AGGPGLERRRARGDATEDAAAPPPPGAERKDPPAAEKKNKAARGRDKGTEGQGQGPVQVGQEEGEETSVEEEAGAAEGGEAARQEGEGRGCLMSGPGMRPKVPQKDIADVLSRSPRYLKTRTYSVCFHVLFPRCDASGGQGRGWPRNSIEFHQVGSVREDCVRSVQKRSFQVNWLGVPPSPDYFHRLSMTDDMMAVIMS</sequence>
<protein>
    <submittedName>
        <fullName evidence="2">Uncharacterized protein</fullName>
    </submittedName>
</protein>
<dbReference type="AlphaFoldDB" id="K0S1H4"/>
<evidence type="ECO:0000313" key="3">
    <source>
        <dbReference type="Proteomes" id="UP000266841"/>
    </source>
</evidence>
<feature type="compositionally biased region" description="Basic and acidic residues" evidence="1">
    <location>
        <begin position="1"/>
        <end position="15"/>
    </location>
</feature>
<feature type="compositionally biased region" description="Acidic residues" evidence="1">
    <location>
        <begin position="62"/>
        <end position="74"/>
    </location>
</feature>
<evidence type="ECO:0000313" key="2">
    <source>
        <dbReference type="EMBL" id="EJK58619.1"/>
    </source>
</evidence>
<feature type="region of interest" description="Disordered" evidence="1">
    <location>
        <begin position="1"/>
        <end position="105"/>
    </location>
</feature>
<dbReference type="Proteomes" id="UP000266841">
    <property type="component" value="Unassembled WGS sequence"/>
</dbReference>
<evidence type="ECO:0000256" key="1">
    <source>
        <dbReference type="SAM" id="MobiDB-lite"/>
    </source>
</evidence>
<dbReference type="EMBL" id="AGNL01024700">
    <property type="protein sequence ID" value="EJK58619.1"/>
    <property type="molecule type" value="Genomic_DNA"/>
</dbReference>
<reference evidence="2 3" key="1">
    <citation type="journal article" date="2012" name="Genome Biol.">
        <title>Genome and low-iron response of an oceanic diatom adapted to chronic iron limitation.</title>
        <authorList>
            <person name="Lommer M."/>
            <person name="Specht M."/>
            <person name="Roy A.S."/>
            <person name="Kraemer L."/>
            <person name="Andreson R."/>
            <person name="Gutowska M.A."/>
            <person name="Wolf J."/>
            <person name="Bergner S.V."/>
            <person name="Schilhabel M.B."/>
            <person name="Klostermeier U.C."/>
            <person name="Beiko R.G."/>
            <person name="Rosenstiel P."/>
            <person name="Hippler M."/>
            <person name="Laroche J."/>
        </authorList>
    </citation>
    <scope>NUCLEOTIDE SEQUENCE [LARGE SCALE GENOMIC DNA]</scope>
    <source>
        <strain evidence="2 3">CCMP1005</strain>
    </source>
</reference>
<organism evidence="2 3">
    <name type="scientific">Thalassiosira oceanica</name>
    <name type="common">Marine diatom</name>
    <dbReference type="NCBI Taxonomy" id="159749"/>
    <lineage>
        <taxon>Eukaryota</taxon>
        <taxon>Sar</taxon>
        <taxon>Stramenopiles</taxon>
        <taxon>Ochrophyta</taxon>
        <taxon>Bacillariophyta</taxon>
        <taxon>Coscinodiscophyceae</taxon>
        <taxon>Thalassiosirophycidae</taxon>
        <taxon>Thalassiosirales</taxon>
        <taxon>Thalassiosiraceae</taxon>
        <taxon>Thalassiosira</taxon>
    </lineage>
</organism>
<proteinExistence type="predicted"/>
<accession>K0S1H4</accession>
<feature type="compositionally biased region" description="Basic and acidic residues" evidence="1">
    <location>
        <begin position="27"/>
        <end position="49"/>
    </location>
</feature>
<feature type="non-terminal residue" evidence="2">
    <location>
        <position position="1"/>
    </location>
</feature>
<comment type="caution">
    <text evidence="2">The sequence shown here is derived from an EMBL/GenBank/DDBJ whole genome shotgun (WGS) entry which is preliminary data.</text>
</comment>